<dbReference type="EMBL" id="FQVU01000001">
    <property type="protein sequence ID" value="SHF56050.1"/>
    <property type="molecule type" value="Genomic_DNA"/>
</dbReference>
<dbReference type="InterPro" id="IPR005531">
    <property type="entry name" value="Asp23"/>
</dbReference>
<evidence type="ECO:0000256" key="1">
    <source>
        <dbReference type="ARBA" id="ARBA00005721"/>
    </source>
</evidence>
<dbReference type="AlphaFoldDB" id="A0A1M5CMW0"/>
<evidence type="ECO:0000313" key="4">
    <source>
        <dbReference type="Proteomes" id="UP000186132"/>
    </source>
</evidence>
<dbReference type="Pfam" id="PF03780">
    <property type="entry name" value="Asp23"/>
    <property type="match status" value="1"/>
</dbReference>
<dbReference type="OrthoDB" id="3383679at2"/>
<gene>
    <name evidence="3" type="ORF">SAMN05443575_0295</name>
</gene>
<comment type="similarity">
    <text evidence="1">Belongs to the asp23 family.</text>
</comment>
<accession>A0A1M5CMW0</accession>
<dbReference type="RefSeq" id="WP_084180592.1">
    <property type="nucleotide sequence ID" value="NZ_FQVU01000001.1"/>
</dbReference>
<dbReference type="Proteomes" id="UP000186132">
    <property type="component" value="Unassembled WGS sequence"/>
</dbReference>
<proteinExistence type="inferred from homology"/>
<evidence type="ECO:0000313" key="3">
    <source>
        <dbReference type="EMBL" id="SHF56050.1"/>
    </source>
</evidence>
<reference evidence="3 4" key="1">
    <citation type="submission" date="2016-11" db="EMBL/GenBank/DDBJ databases">
        <authorList>
            <person name="Jaros S."/>
            <person name="Januszkiewicz K."/>
            <person name="Wedrychowicz H."/>
        </authorList>
    </citation>
    <scope>NUCLEOTIDE SEQUENCE [LARGE SCALE GENOMIC DNA]</scope>
    <source>
        <strain evidence="3 4">DSM 45627</strain>
    </source>
</reference>
<protein>
    <submittedName>
        <fullName evidence="3">Uncharacterized conserved protein YloU, alkaline shock protein (Asp23) family</fullName>
    </submittedName>
</protein>
<feature type="region of interest" description="Disordered" evidence="2">
    <location>
        <begin position="1"/>
        <end position="31"/>
    </location>
</feature>
<name>A0A1M5CMW0_9ACTN</name>
<dbReference type="STRING" id="1206085.SAMN05443575_0295"/>
<dbReference type="PANTHER" id="PTHR34297">
    <property type="entry name" value="HYPOTHETICAL CYTOSOLIC PROTEIN-RELATED"/>
    <property type="match status" value="1"/>
</dbReference>
<keyword evidence="4" id="KW-1185">Reference proteome</keyword>
<feature type="compositionally biased region" description="Low complexity" evidence="2">
    <location>
        <begin position="1"/>
        <end position="22"/>
    </location>
</feature>
<sequence length="152" mass="15402">MSAATSETADSAASGTGAASGALTKPGRNELGRVTVHERVVGRIAARAATEVPHAGSAAPRLLGRAVSGAVPGVRGTQLGAAPKVAVDVDLSVATVEVAISVRWPASVPEVSAAVRARIIGRLKELTGLQVTDVRVHVTDLVTHVDAPPRVR</sequence>
<evidence type="ECO:0000256" key="2">
    <source>
        <dbReference type="SAM" id="MobiDB-lite"/>
    </source>
</evidence>
<organism evidence="3 4">
    <name type="scientific">Jatrophihabitans endophyticus</name>
    <dbReference type="NCBI Taxonomy" id="1206085"/>
    <lineage>
        <taxon>Bacteria</taxon>
        <taxon>Bacillati</taxon>
        <taxon>Actinomycetota</taxon>
        <taxon>Actinomycetes</taxon>
        <taxon>Jatrophihabitantales</taxon>
        <taxon>Jatrophihabitantaceae</taxon>
        <taxon>Jatrophihabitans</taxon>
    </lineage>
</organism>